<keyword evidence="4" id="KW-1185">Reference proteome</keyword>
<dbReference type="PANTHER" id="PTHR46268">
    <property type="entry name" value="STRESS RESPONSE PROTEIN NHAX"/>
    <property type="match status" value="1"/>
</dbReference>
<feature type="domain" description="UspA" evidence="2">
    <location>
        <begin position="1"/>
        <end position="137"/>
    </location>
</feature>
<dbReference type="KEGG" id="nec:KGD82_06170"/>
<feature type="domain" description="UspA" evidence="2">
    <location>
        <begin position="146"/>
        <end position="280"/>
    </location>
</feature>
<evidence type="ECO:0000313" key="4">
    <source>
        <dbReference type="Proteomes" id="UP000682416"/>
    </source>
</evidence>
<dbReference type="InterPro" id="IPR006015">
    <property type="entry name" value="Universal_stress_UspA"/>
</dbReference>
<dbReference type="Gene3D" id="3.40.50.620">
    <property type="entry name" value="HUPs"/>
    <property type="match status" value="2"/>
</dbReference>
<dbReference type="Pfam" id="PF00582">
    <property type="entry name" value="Usp"/>
    <property type="match status" value="2"/>
</dbReference>
<name>A0A975LBR8_9ACTN</name>
<dbReference type="PRINTS" id="PR01438">
    <property type="entry name" value="UNVRSLSTRESS"/>
</dbReference>
<dbReference type="AlphaFoldDB" id="A0A975LBR8"/>
<proteinExistence type="inferred from homology"/>
<evidence type="ECO:0000259" key="2">
    <source>
        <dbReference type="Pfam" id="PF00582"/>
    </source>
</evidence>
<sequence length="284" mass="30254">MTGNILVGTDGSKAARTAADWAIAEARRSGARLTVLCVYDPDAFHRHVVRPASLLEEEARKAVWVTSDLIREVAPEVDVTGEVLPGGSPAREILRGAESSSLVVLGTHGLSSLPGEWLGTVADQVAAHAAVPVVLVRPEPVPEEARDVVVGVDGSPGSAHAVEVALEHAASGRARVRAVWAWTAPESLVPAGSTEEDELRRWRHENLESVLDPLVARVPSVEVVREVRRQHPVSSLLAHPRDTCLVVVGARGEHGFAHLALGGVASGVMHRSIRPVMVVHRPRT</sequence>
<gene>
    <name evidence="3" type="ORF">KGD82_06170</name>
</gene>
<reference evidence="3" key="1">
    <citation type="submission" date="2021-05" db="EMBL/GenBank/DDBJ databases">
        <authorList>
            <person name="Kaiqin L."/>
            <person name="Jian G."/>
        </authorList>
    </citation>
    <scope>NUCLEOTIDE SEQUENCE</scope>
    <source>
        <strain evidence="3">HDS5</strain>
    </source>
</reference>
<evidence type="ECO:0000256" key="1">
    <source>
        <dbReference type="ARBA" id="ARBA00008791"/>
    </source>
</evidence>
<dbReference type="Proteomes" id="UP000682416">
    <property type="component" value="Chromosome"/>
</dbReference>
<comment type="similarity">
    <text evidence="1">Belongs to the universal stress protein A family.</text>
</comment>
<protein>
    <submittedName>
        <fullName evidence="3">Universal stress protein</fullName>
    </submittedName>
</protein>
<dbReference type="SUPFAM" id="SSF52402">
    <property type="entry name" value="Adenine nucleotide alpha hydrolases-like"/>
    <property type="match status" value="2"/>
</dbReference>
<dbReference type="InterPro" id="IPR014729">
    <property type="entry name" value="Rossmann-like_a/b/a_fold"/>
</dbReference>
<dbReference type="PANTHER" id="PTHR46268:SF6">
    <property type="entry name" value="UNIVERSAL STRESS PROTEIN UP12"/>
    <property type="match status" value="1"/>
</dbReference>
<evidence type="ECO:0000313" key="3">
    <source>
        <dbReference type="EMBL" id="QVJ02266.1"/>
    </source>
</evidence>
<accession>A0A975LBR8</accession>
<organism evidence="3 4">
    <name type="scientific">Nocardiopsis eucommiae</name>
    <dbReference type="NCBI Taxonomy" id="2831970"/>
    <lineage>
        <taxon>Bacteria</taxon>
        <taxon>Bacillati</taxon>
        <taxon>Actinomycetota</taxon>
        <taxon>Actinomycetes</taxon>
        <taxon>Streptosporangiales</taxon>
        <taxon>Nocardiopsidaceae</taxon>
        <taxon>Nocardiopsis</taxon>
    </lineage>
</organism>
<dbReference type="CDD" id="cd00293">
    <property type="entry name" value="USP-like"/>
    <property type="match status" value="1"/>
</dbReference>
<dbReference type="InterPro" id="IPR006016">
    <property type="entry name" value="UspA"/>
</dbReference>
<dbReference type="EMBL" id="CP074402">
    <property type="protein sequence ID" value="QVJ02266.1"/>
    <property type="molecule type" value="Genomic_DNA"/>
</dbReference>